<evidence type="ECO:0000256" key="8">
    <source>
        <dbReference type="SAM" id="Phobius"/>
    </source>
</evidence>
<dbReference type="InterPro" id="IPR050206">
    <property type="entry name" value="FtsK/SpoIIIE/SftA"/>
</dbReference>
<keyword evidence="8" id="KW-1133">Transmembrane helix</keyword>
<dbReference type="SMART" id="SM00843">
    <property type="entry name" value="Ftsk_gamma"/>
    <property type="match status" value="1"/>
</dbReference>
<feature type="transmembrane region" description="Helical" evidence="8">
    <location>
        <begin position="151"/>
        <end position="169"/>
    </location>
</feature>
<evidence type="ECO:0000256" key="3">
    <source>
        <dbReference type="ARBA" id="ARBA00022840"/>
    </source>
</evidence>
<evidence type="ECO:0000256" key="6">
    <source>
        <dbReference type="PROSITE-ProRule" id="PRU00289"/>
    </source>
</evidence>
<dbReference type="SUPFAM" id="SSF46785">
    <property type="entry name" value="Winged helix' DNA-binding domain"/>
    <property type="match status" value="1"/>
</dbReference>
<dbReference type="InterPro" id="IPR002543">
    <property type="entry name" value="FtsK_dom"/>
</dbReference>
<dbReference type="InterPro" id="IPR036388">
    <property type="entry name" value="WH-like_DNA-bd_sf"/>
</dbReference>
<keyword evidence="4" id="KW-0238">DNA-binding</keyword>
<dbReference type="PANTHER" id="PTHR22683:SF41">
    <property type="entry name" value="DNA TRANSLOCASE FTSK"/>
    <property type="match status" value="1"/>
</dbReference>
<keyword evidence="8" id="KW-0472">Membrane</keyword>
<dbReference type="Gene3D" id="1.10.10.10">
    <property type="entry name" value="Winged helix-like DNA-binding domain superfamily/Winged helix DNA-binding domain"/>
    <property type="match status" value="1"/>
</dbReference>
<keyword evidence="2 6" id="KW-0547">Nucleotide-binding</keyword>
<proteinExistence type="inferred from homology"/>
<evidence type="ECO:0000256" key="2">
    <source>
        <dbReference type="ARBA" id="ARBA00022741"/>
    </source>
</evidence>
<dbReference type="EMBL" id="JAODWD010000003">
    <property type="protein sequence ID" value="MCT7659473.1"/>
    <property type="molecule type" value="Genomic_DNA"/>
</dbReference>
<gene>
    <name evidence="10" type="ORF">N4S67_13675</name>
</gene>
<feature type="binding site" evidence="6">
    <location>
        <begin position="478"/>
        <end position="485"/>
    </location>
    <ligand>
        <name>ATP</name>
        <dbReference type="ChEBI" id="CHEBI:30616"/>
    </ligand>
</feature>
<feature type="compositionally biased region" description="Low complexity" evidence="7">
    <location>
        <begin position="7"/>
        <end position="26"/>
    </location>
</feature>
<dbReference type="Pfam" id="PF17854">
    <property type="entry name" value="FtsK_alpha"/>
    <property type="match status" value="1"/>
</dbReference>
<dbReference type="InterPro" id="IPR036390">
    <property type="entry name" value="WH_DNA-bd_sf"/>
</dbReference>
<evidence type="ECO:0000313" key="10">
    <source>
        <dbReference type="EMBL" id="MCT7659473.1"/>
    </source>
</evidence>
<dbReference type="Pfam" id="PF09397">
    <property type="entry name" value="FtsK_gamma"/>
    <property type="match status" value="1"/>
</dbReference>
<evidence type="ECO:0000313" key="11">
    <source>
        <dbReference type="Proteomes" id="UP001206639"/>
    </source>
</evidence>
<evidence type="ECO:0000256" key="7">
    <source>
        <dbReference type="SAM" id="MobiDB-lite"/>
    </source>
</evidence>
<dbReference type="InterPro" id="IPR018541">
    <property type="entry name" value="Ftsk_gamma"/>
</dbReference>
<organism evidence="10 11">
    <name type="scientific">Mycobacterium deserti</name>
    <dbReference type="NCBI Taxonomy" id="2978347"/>
    <lineage>
        <taxon>Bacteria</taxon>
        <taxon>Bacillati</taxon>
        <taxon>Actinomycetota</taxon>
        <taxon>Actinomycetes</taxon>
        <taxon>Mycobacteriales</taxon>
        <taxon>Mycobacteriaceae</taxon>
        <taxon>Mycobacterium</taxon>
    </lineage>
</organism>
<dbReference type="Proteomes" id="UP001206639">
    <property type="component" value="Unassembled WGS sequence"/>
</dbReference>
<feature type="transmembrane region" description="Helical" evidence="8">
    <location>
        <begin position="114"/>
        <end position="139"/>
    </location>
</feature>
<keyword evidence="11" id="KW-1185">Reference proteome</keyword>
<feature type="region of interest" description="Disordered" evidence="7">
    <location>
        <begin position="712"/>
        <end position="733"/>
    </location>
</feature>
<dbReference type="PROSITE" id="PS50901">
    <property type="entry name" value="FTSK"/>
    <property type="match status" value="1"/>
</dbReference>
<evidence type="ECO:0000256" key="5">
    <source>
        <dbReference type="ARBA" id="ARBA00024986"/>
    </source>
</evidence>
<feature type="region of interest" description="Disordered" evidence="7">
    <location>
        <begin position="1"/>
        <end position="46"/>
    </location>
</feature>
<comment type="similarity">
    <text evidence="1">Belongs to the FtsK/SpoIIIE/SftA family.</text>
</comment>
<comment type="caution">
    <text evidence="10">The sequence shown here is derived from an EMBL/GenBank/DDBJ whole genome shotgun (WGS) entry which is preliminary data.</text>
</comment>
<feature type="domain" description="FtsK" evidence="9">
    <location>
        <begin position="461"/>
        <end position="661"/>
    </location>
</feature>
<evidence type="ECO:0000259" key="9">
    <source>
        <dbReference type="PROSITE" id="PS50901"/>
    </source>
</evidence>
<dbReference type="CDD" id="cd01127">
    <property type="entry name" value="TrwB_TraG_TraD_VirD4"/>
    <property type="match status" value="1"/>
</dbReference>
<keyword evidence="3 6" id="KW-0067">ATP-binding</keyword>
<dbReference type="InterPro" id="IPR027417">
    <property type="entry name" value="P-loop_NTPase"/>
</dbReference>
<accession>A0ABT2MB27</accession>
<reference evidence="11" key="1">
    <citation type="submission" date="2023-07" db="EMBL/GenBank/DDBJ databases">
        <authorList>
            <person name="Deng Y."/>
            <person name="Zhang Y.-Q."/>
        </authorList>
    </citation>
    <scope>NUCLEOTIDE SEQUENCE [LARGE SCALE GENOMIC DNA]</scope>
    <source>
        <strain evidence="11">CPCC 205710</strain>
    </source>
</reference>
<sequence>MASKTVARSGARSSRSKAGTRAGSRATPRRKPAPRRTASPVSSAGATVGRGVRAGWLMLAKGAGSTARSVGRARDLEPGHRRDGIALALLGFAVVIAASSWFDAARPVGEWVDTFFRVLIGSAVLLLPIALAAIAVVLMRTEPDPDARPRLILGAAMIALPALGLWHLWAGSPVDPTERQHATGFIGFAIGGPLADGLTAWIAAPLLFIGVLFGVLLVTGTTIRDVPSTVRTLFSARAFRGEDYDEDYYDDEPDVVREPEDFSDGYYDDPAAQHDEAQLWPAGTPMDNYPIEDEAPTIPEPAVRPRKKKPAKQQQTMSLDRVVDGPYTLPSLDLLVAGDPPKKRSAGNDRMIEAISEVLDQFKVNASVTGCTRGPTVTRYEVELGPGVKVEKITALQRNIAYAVATESVRMLAPIPGKSAVGIEVPNVDREMVRLADVLTDPGTRGDHHPLVIGLGKDIEGEYVSANLAKMPHLLVAGSTGSGKSSFVNSMLVSLLARATPEEVRMILIDPKMVELTPYEGIPHLITPIITQPKKAAAALAWLVEEMEQRYQDMQASRVRHIDDFNKKVRSGEITAPLGSQREYKPYPYVVAIVDELADLMMTAPRDVEDAIVRITQKARAAGIHLVLATQRPSVDVVTGLIKTNVPSRLAFATSSLTDSRVILDQQGAEKLIGMGDGLFLPMGANKPIRLQGAYITDEEIHAVVEATKAQAEPEYTEGVTTAKTTGERTDVDPDIGDDMDVFLQAVELVVSSQFGSTSMLQRKLRVGFAKAGRLMDLMETRNIVGPSEGSKAREVLVKPDELAGTLALIRGGANADGSEDDEED</sequence>
<protein>
    <submittedName>
        <fullName evidence="10">DNA translocase FtsK</fullName>
    </submittedName>
</protein>
<dbReference type="Pfam" id="PF01580">
    <property type="entry name" value="FtsK_SpoIIIE"/>
    <property type="match status" value="1"/>
</dbReference>
<dbReference type="SUPFAM" id="SSF52540">
    <property type="entry name" value="P-loop containing nucleoside triphosphate hydrolases"/>
    <property type="match status" value="1"/>
</dbReference>
<dbReference type="Gene3D" id="3.40.50.300">
    <property type="entry name" value="P-loop containing nucleotide triphosphate hydrolases"/>
    <property type="match status" value="1"/>
</dbReference>
<evidence type="ECO:0000256" key="1">
    <source>
        <dbReference type="ARBA" id="ARBA00006474"/>
    </source>
</evidence>
<feature type="compositionally biased region" description="Low complexity" evidence="7">
    <location>
        <begin position="35"/>
        <end position="46"/>
    </location>
</feature>
<dbReference type="RefSeq" id="WP_260993512.1">
    <property type="nucleotide sequence ID" value="NZ_JAODWD010000003.1"/>
</dbReference>
<keyword evidence="8" id="KW-0812">Transmembrane</keyword>
<comment type="function">
    <text evidence="5">Essential cell division protein that coordinates cell division and chromosome segregation. The N-terminus is involved in assembly of the cell-division machinery. The C-terminus functions as a DNA motor that moves dsDNA in an ATP-dependent manner towards the dif recombination site, which is located within the replication terminus region. Required for activation of the Xer recombinase, allowing activation of chromosome unlinking by recombination.</text>
</comment>
<name>A0ABT2MB27_9MYCO</name>
<feature type="region of interest" description="Disordered" evidence="7">
    <location>
        <begin position="292"/>
        <end position="317"/>
    </location>
</feature>
<dbReference type="Gene3D" id="3.30.980.40">
    <property type="match status" value="1"/>
</dbReference>
<feature type="transmembrane region" description="Helical" evidence="8">
    <location>
        <begin position="198"/>
        <end position="218"/>
    </location>
</feature>
<evidence type="ECO:0000256" key="4">
    <source>
        <dbReference type="ARBA" id="ARBA00023125"/>
    </source>
</evidence>
<dbReference type="InterPro" id="IPR041027">
    <property type="entry name" value="FtsK_alpha"/>
</dbReference>
<dbReference type="PANTHER" id="PTHR22683">
    <property type="entry name" value="SPORULATION PROTEIN RELATED"/>
    <property type="match status" value="1"/>
</dbReference>
<feature type="transmembrane region" description="Helical" evidence="8">
    <location>
        <begin position="84"/>
        <end position="102"/>
    </location>
</feature>